<evidence type="ECO:0000256" key="9">
    <source>
        <dbReference type="ARBA" id="ARBA00022801"/>
    </source>
</evidence>
<dbReference type="PROSITE" id="PS51722">
    <property type="entry name" value="G_TR_2"/>
    <property type="match status" value="1"/>
</dbReference>
<name>A0A7S1TEJ9_9RHOD</name>
<dbReference type="FunFam" id="3.40.50.300:FF:000112">
    <property type="entry name" value="Eukaryotic translation initiation factor 5B"/>
    <property type="match status" value="1"/>
</dbReference>
<sequence length="1428" mass="159907">MGTKKKAKTKPAVALKGDDDEDVVDGDDVVMFIDEGPVVAERDGGEDEEDEEEEMKMDFGAKKKKKKKPSKKPDKGLDSRTGGNALDEENGNGGGGVDVDAGHGSLAEDGPVMLVGKKKKKKAGGLNFSALAVEERITGNSEDSQIVDQRSPYSAPGSAFAALAIDDDGDGDGDGKDESDDEGVVHQLKISAKEKQRSVFGSAFATLLVDEGRDGEDDDDPSHGDQQSSIFVPLRVKDEDEGADFSGHIMQESSTQRDDTIRQPPPNEGSWKTQKYAQQEDDDIDKLLAELDEPGLTPAQKKKQKKKAKKVRADESEDLEKILAEIDGVNPRDESISKMDIDSSKLEVTSGLEPTATDADSVQPPAPLSASQKRKQKKKAKKDEDEDFDAILAEVQGNTIVETEKAEDPAREAAEPTFSVSEPTQQGERNADIEEGTLSAAQKKKLKKKKAKEKAQAVDEDDNSEAIDVPAPKKKESVAVRKMREALEKKKTEEERLQRLREEEERKAQEEQRRLEEEELRKEEEKKRKKEADKLRKEQLRKEGKLLSKAEKERQRKAAMFLKQLEETGQAPQLSLESAEEKKPKKPIYDSRKRKPKKAQESADRVPGTTVKDPEHRTMAHEEEVIKNECPTTDGDRQEVEASEAEQAPAAPPAPMGETKPESVIPVADAWDEDEDWDAKAELLKRSAFLVAEREEDLAFKEEEKRREKEKRLERAPVVVDARQQAAKDLREEGQKKEKEEEEENDTDGDDDKGASDESEEENGSEQDGSEEASEYDSSDYESEESETEEDRGRRQVQHRIAAVRERKERALEEALRHRSRDRLRSPIIAILGHVDTGKTKILDKIRRTNVQDGEAGGITQQIGATYFPIEAVKKEVEKLVECDVEYKVPSLLIIDTPGHESFTNLRTRGSSLCDIAILVVDIMHGLEPQTLESIQLLRQKRNPFIVALNKIDRLYGWKPHSSTSSRESIKHQNRDVVVEFKRRVDETKLAFAEQGLNTELYWDNPDPRTYISLVPTSAITGEGIPDLLMLLVALPQRLLVERMMFTNFLQCTVLEVKAIEGLGTTIDVVLTGGKLKEGDRIVVCGLDGPIVTRIRGLLTPHPMKEMRVKGQYLHHKEIEAAQGIKISAEGLDKALAGTQLMVVESGTEDELLFLKEEVMKDLSSILQAVDRSGLGVYVQASTLGSLEALLEFLRTSKIPVSGVNIGPVHKRDITKCSTMLERKKEFAVILAFDVKVETEARELAEYLGVRIFTADIIYHLFDQFTAYMDEEKRKRREAAEDDAVFPCILKIFPHYVFNKKDPIILGVEILEGIVKLGTPLVVKNETATARGSEEEASGTWLNIGKITGIERDKRPVVIANRGESVAVKIQGRQTEHIMYGRHFDHNNLIYSKISRRSIDLLKENFRNDLEKDDWITVIKLKKLFEIQ</sequence>
<keyword evidence="9" id="KW-0378">Hydrolase</keyword>
<dbReference type="Pfam" id="PF14578">
    <property type="entry name" value="GTP_EFTU_D4"/>
    <property type="match status" value="1"/>
</dbReference>
<keyword evidence="6" id="KW-0396">Initiation factor</keyword>
<dbReference type="GO" id="GO:0003743">
    <property type="term" value="F:translation initiation factor activity"/>
    <property type="evidence" value="ECO:0007669"/>
    <property type="project" value="UniProtKB-KW"/>
</dbReference>
<evidence type="ECO:0000256" key="8">
    <source>
        <dbReference type="ARBA" id="ARBA00022741"/>
    </source>
</evidence>
<keyword evidence="8" id="KW-0547">Nucleotide-binding</keyword>
<comment type="subcellular location">
    <subcellularLocation>
        <location evidence="1">Cytoplasm</location>
    </subcellularLocation>
</comment>
<dbReference type="GO" id="GO:0005739">
    <property type="term" value="C:mitochondrion"/>
    <property type="evidence" value="ECO:0007669"/>
    <property type="project" value="TreeGrafter"/>
</dbReference>
<feature type="compositionally biased region" description="Acidic residues" evidence="13">
    <location>
        <begin position="165"/>
        <end position="182"/>
    </location>
</feature>
<feature type="region of interest" description="Disordered" evidence="13">
    <location>
        <begin position="689"/>
        <end position="798"/>
    </location>
</feature>
<dbReference type="InterPro" id="IPR005225">
    <property type="entry name" value="Small_GTP-bd"/>
</dbReference>
<feature type="compositionally biased region" description="Acidic residues" evidence="13">
    <location>
        <begin position="740"/>
        <end position="790"/>
    </location>
</feature>
<dbReference type="FunFam" id="2.40.30.10:FF:000013">
    <property type="entry name" value="eukaryotic translation initiation factor 5B"/>
    <property type="match status" value="1"/>
</dbReference>
<evidence type="ECO:0000256" key="11">
    <source>
        <dbReference type="ARBA" id="ARBA00023134"/>
    </source>
</evidence>
<dbReference type="GO" id="GO:0003924">
    <property type="term" value="F:GTPase activity"/>
    <property type="evidence" value="ECO:0007669"/>
    <property type="project" value="InterPro"/>
</dbReference>
<feature type="compositionally biased region" description="Basic residues" evidence="13">
    <location>
        <begin position="300"/>
        <end position="310"/>
    </location>
</feature>
<feature type="compositionally biased region" description="Polar residues" evidence="13">
    <location>
        <begin position="138"/>
        <end position="152"/>
    </location>
</feature>
<feature type="compositionally biased region" description="Basic residues" evidence="13">
    <location>
        <begin position="442"/>
        <end position="452"/>
    </location>
</feature>
<evidence type="ECO:0000256" key="4">
    <source>
        <dbReference type="ARBA" id="ARBA00013824"/>
    </source>
</evidence>
<dbReference type="InterPro" id="IPR029459">
    <property type="entry name" value="EFTU-type"/>
</dbReference>
<dbReference type="Gene3D" id="3.40.50.10050">
    <property type="entry name" value="Translation initiation factor IF- 2, domain 3"/>
    <property type="match status" value="1"/>
</dbReference>
<evidence type="ECO:0000256" key="1">
    <source>
        <dbReference type="ARBA" id="ARBA00004496"/>
    </source>
</evidence>
<feature type="compositionally biased region" description="Basic and acidic residues" evidence="13">
    <location>
        <begin position="471"/>
        <end position="556"/>
    </location>
</feature>
<dbReference type="SUPFAM" id="SSF52540">
    <property type="entry name" value="P-loop containing nucleoside triphosphate hydrolases"/>
    <property type="match status" value="1"/>
</dbReference>
<dbReference type="CDD" id="cd03703">
    <property type="entry name" value="aeIF5B_II"/>
    <property type="match status" value="1"/>
</dbReference>
<keyword evidence="10" id="KW-0648">Protein biosynthesis</keyword>
<gene>
    <name evidence="15" type="ORF">CCAE0312_LOCUS6478</name>
</gene>
<dbReference type="Gene3D" id="2.40.30.10">
    <property type="entry name" value="Translation factors"/>
    <property type="match status" value="2"/>
</dbReference>
<evidence type="ECO:0000256" key="6">
    <source>
        <dbReference type="ARBA" id="ARBA00022540"/>
    </source>
</evidence>
<dbReference type="Gene3D" id="3.40.50.300">
    <property type="entry name" value="P-loop containing nucleotide triphosphate hydrolases"/>
    <property type="match status" value="1"/>
</dbReference>
<dbReference type="FunFam" id="3.40.50.10050:FF:000002">
    <property type="entry name" value="Eukaryotic translation initiation factor 5B"/>
    <property type="match status" value="1"/>
</dbReference>
<keyword evidence="7" id="KW-0479">Metal-binding</keyword>
<dbReference type="NCBIfam" id="TIGR00231">
    <property type="entry name" value="small_GTP"/>
    <property type="match status" value="1"/>
</dbReference>
<feature type="compositionally biased region" description="Basic and acidic residues" evidence="13">
    <location>
        <begin position="726"/>
        <end position="739"/>
    </location>
</feature>
<dbReference type="Pfam" id="PF11987">
    <property type="entry name" value="IF-2"/>
    <property type="match status" value="1"/>
</dbReference>
<feature type="compositionally biased region" description="Basic and acidic residues" evidence="13">
    <location>
        <begin position="402"/>
        <end position="414"/>
    </location>
</feature>
<evidence type="ECO:0000259" key="14">
    <source>
        <dbReference type="PROSITE" id="PS51722"/>
    </source>
</evidence>
<dbReference type="InterPro" id="IPR023115">
    <property type="entry name" value="TIF_IF2_dom3"/>
</dbReference>
<dbReference type="EC" id="3.6.5.3" evidence="3"/>
<dbReference type="InterPro" id="IPR015760">
    <property type="entry name" value="TIF_IF2"/>
</dbReference>
<dbReference type="CDD" id="cd01887">
    <property type="entry name" value="IF2_eIF5B"/>
    <property type="match status" value="1"/>
</dbReference>
<organism evidence="15">
    <name type="scientific">Compsopogon caeruleus</name>
    <dbReference type="NCBI Taxonomy" id="31354"/>
    <lineage>
        <taxon>Eukaryota</taxon>
        <taxon>Rhodophyta</taxon>
        <taxon>Compsopogonophyceae</taxon>
        <taxon>Compsopogonales</taxon>
        <taxon>Compsopogonaceae</taxon>
        <taxon>Compsopogon</taxon>
    </lineage>
</organism>
<accession>A0A7S1TEJ9</accession>
<dbReference type="PANTHER" id="PTHR43381:SF4">
    <property type="entry name" value="EUKARYOTIC TRANSLATION INITIATION FACTOR 5B"/>
    <property type="match status" value="1"/>
</dbReference>
<feature type="compositionally biased region" description="Acidic residues" evidence="13">
    <location>
        <begin position="44"/>
        <end position="55"/>
    </location>
</feature>
<dbReference type="SUPFAM" id="SSF52156">
    <property type="entry name" value="Initiation factor IF2/eIF5b, domain 3"/>
    <property type="match status" value="1"/>
</dbReference>
<evidence type="ECO:0000256" key="2">
    <source>
        <dbReference type="ARBA" id="ARBA00007733"/>
    </source>
</evidence>
<feature type="compositionally biased region" description="Basic and acidic residues" evidence="13">
    <location>
        <begin position="697"/>
        <end position="715"/>
    </location>
</feature>
<keyword evidence="5" id="KW-0963">Cytoplasm</keyword>
<comment type="similarity">
    <text evidence="2">Belongs to the TRAFAC class translation factor GTPase superfamily. Classic translation factor GTPase family. IF-2 subfamily.</text>
</comment>
<evidence type="ECO:0000256" key="5">
    <source>
        <dbReference type="ARBA" id="ARBA00022490"/>
    </source>
</evidence>
<feature type="region of interest" description="Disordered" evidence="13">
    <location>
        <begin position="1"/>
        <end position="109"/>
    </location>
</feature>
<evidence type="ECO:0000256" key="12">
    <source>
        <dbReference type="ARBA" id="ARBA00032478"/>
    </source>
</evidence>
<dbReference type="InterPro" id="IPR009000">
    <property type="entry name" value="Transl_B-barrel_sf"/>
</dbReference>
<dbReference type="EMBL" id="HBGH01011659">
    <property type="protein sequence ID" value="CAD9234389.1"/>
    <property type="molecule type" value="Transcribed_RNA"/>
</dbReference>
<dbReference type="FunFam" id="2.40.30.10:FF:000026">
    <property type="entry name" value="Eukaryotic translation initiation factor 5B"/>
    <property type="match status" value="1"/>
</dbReference>
<dbReference type="Pfam" id="PF00009">
    <property type="entry name" value="GTP_EFTU"/>
    <property type="match status" value="1"/>
</dbReference>
<dbReference type="GO" id="GO:0005525">
    <property type="term" value="F:GTP binding"/>
    <property type="evidence" value="ECO:0007669"/>
    <property type="project" value="UniProtKB-KW"/>
</dbReference>
<feature type="compositionally biased region" description="Polar residues" evidence="13">
    <location>
        <begin position="418"/>
        <end position="428"/>
    </location>
</feature>
<feature type="compositionally biased region" description="Basic and acidic residues" evidence="13">
    <location>
        <begin position="311"/>
        <end position="345"/>
    </location>
</feature>
<feature type="compositionally biased region" description="Basic and acidic residues" evidence="13">
    <location>
        <begin position="612"/>
        <end position="627"/>
    </location>
</feature>
<reference evidence="15" key="1">
    <citation type="submission" date="2021-01" db="EMBL/GenBank/DDBJ databases">
        <authorList>
            <person name="Corre E."/>
            <person name="Pelletier E."/>
            <person name="Niang G."/>
            <person name="Scheremetjew M."/>
            <person name="Finn R."/>
            <person name="Kale V."/>
            <person name="Holt S."/>
            <person name="Cochrane G."/>
            <person name="Meng A."/>
            <person name="Brown T."/>
            <person name="Cohen L."/>
        </authorList>
    </citation>
    <scope>NUCLEOTIDE SEQUENCE</scope>
    <source>
        <strain evidence="15">SAG 36.94</strain>
    </source>
</reference>
<protein>
    <recommendedName>
        <fullName evidence="4">Eukaryotic translation initiation factor 5B</fullName>
        <ecNumber evidence="3">3.6.5.3</ecNumber>
    </recommendedName>
    <alternativeName>
        <fullName evidence="12">Translation initiation factor IF-2</fullName>
    </alternativeName>
</protein>
<keyword evidence="11" id="KW-0342">GTP-binding</keyword>
<feature type="compositionally biased region" description="Basic and acidic residues" evidence="13">
    <location>
        <begin position="579"/>
        <end position="591"/>
    </location>
</feature>
<dbReference type="SUPFAM" id="SSF50447">
    <property type="entry name" value="Translation proteins"/>
    <property type="match status" value="1"/>
</dbReference>
<evidence type="ECO:0000256" key="10">
    <source>
        <dbReference type="ARBA" id="ARBA00022917"/>
    </source>
</evidence>
<evidence type="ECO:0000313" key="15">
    <source>
        <dbReference type="EMBL" id="CAD9234389.1"/>
    </source>
</evidence>
<evidence type="ECO:0000256" key="13">
    <source>
        <dbReference type="SAM" id="MobiDB-lite"/>
    </source>
</evidence>
<dbReference type="InterPro" id="IPR027417">
    <property type="entry name" value="P-loop_NTPase"/>
</dbReference>
<dbReference type="InterPro" id="IPR000795">
    <property type="entry name" value="T_Tr_GTP-bd_dom"/>
</dbReference>
<feature type="compositionally biased region" description="Acidic residues" evidence="13">
    <location>
        <begin position="18"/>
        <end position="28"/>
    </location>
</feature>
<dbReference type="PANTHER" id="PTHR43381">
    <property type="entry name" value="TRANSLATION INITIATION FACTOR IF-2-RELATED"/>
    <property type="match status" value="1"/>
</dbReference>
<dbReference type="PRINTS" id="PR00315">
    <property type="entry name" value="ELONGATNFCT"/>
</dbReference>
<dbReference type="NCBIfam" id="NF003078">
    <property type="entry name" value="PRK04004.1"/>
    <property type="match status" value="1"/>
</dbReference>
<evidence type="ECO:0000256" key="3">
    <source>
        <dbReference type="ARBA" id="ARBA00011986"/>
    </source>
</evidence>
<feature type="region of interest" description="Disordered" evidence="13">
    <location>
        <begin position="137"/>
        <end position="194"/>
    </location>
</feature>
<evidence type="ECO:0000256" key="7">
    <source>
        <dbReference type="ARBA" id="ARBA00022723"/>
    </source>
</evidence>
<feature type="region of interest" description="Disordered" evidence="13">
    <location>
        <begin position="210"/>
        <end position="673"/>
    </location>
</feature>
<dbReference type="InterPro" id="IPR036925">
    <property type="entry name" value="TIF_IF2_dom3_sf"/>
</dbReference>
<proteinExistence type="inferred from homology"/>
<feature type="domain" description="Tr-type G" evidence="14">
    <location>
        <begin position="824"/>
        <end position="1040"/>
    </location>
</feature>
<dbReference type="GO" id="GO:0046872">
    <property type="term" value="F:metal ion binding"/>
    <property type="evidence" value="ECO:0007669"/>
    <property type="project" value="UniProtKB-KW"/>
</dbReference>